<organism evidence="8 9">
    <name type="scientific">Candidatus Pseudomonas phytovorans</name>
    <dbReference type="NCBI Taxonomy" id="3121377"/>
    <lineage>
        <taxon>Bacteria</taxon>
        <taxon>Pseudomonadati</taxon>
        <taxon>Pseudomonadota</taxon>
        <taxon>Gammaproteobacteria</taxon>
        <taxon>Pseudomonadales</taxon>
        <taxon>Pseudomonadaceae</taxon>
        <taxon>Pseudomonas</taxon>
    </lineage>
</organism>
<keyword evidence="6" id="KW-0964">Secreted</keyword>
<feature type="domain" description="NEL" evidence="7">
    <location>
        <begin position="1272"/>
        <end position="1624"/>
    </location>
</feature>
<evidence type="ECO:0000256" key="5">
    <source>
        <dbReference type="ARBA" id="ARBA00023026"/>
    </source>
</evidence>
<dbReference type="Proteomes" id="UP001216329">
    <property type="component" value="Chromosome"/>
</dbReference>
<evidence type="ECO:0000256" key="4">
    <source>
        <dbReference type="ARBA" id="ARBA00022737"/>
    </source>
</evidence>
<dbReference type="SUPFAM" id="SSF52047">
    <property type="entry name" value="RNI-like"/>
    <property type="match status" value="1"/>
</dbReference>
<dbReference type="InterPro" id="IPR001611">
    <property type="entry name" value="Leu-rich_rpt"/>
</dbReference>
<keyword evidence="6" id="KW-0832">Ubl conjugation</keyword>
<dbReference type="Pfam" id="PF20178">
    <property type="entry name" value="ToxA_N"/>
    <property type="match status" value="1"/>
</dbReference>
<evidence type="ECO:0000313" key="8">
    <source>
        <dbReference type="EMBL" id="WEK29071.1"/>
    </source>
</evidence>
<dbReference type="GO" id="GO:0061630">
    <property type="term" value="F:ubiquitin protein ligase activity"/>
    <property type="evidence" value="ECO:0007669"/>
    <property type="project" value="UniProtKB-EC"/>
</dbReference>
<keyword evidence="6" id="KW-1035">Host cytoplasm</keyword>
<name>A0AAJ5WEW3_9PSED</name>
<keyword evidence="6" id="KW-0808">Transferase</keyword>
<comment type="similarity">
    <text evidence="6">Belongs to the LRR-containing bacterial E3 ligase family.</text>
</comment>
<dbReference type="EMBL" id="CP119325">
    <property type="protein sequence ID" value="WEK29071.1"/>
    <property type="molecule type" value="Genomic_DNA"/>
</dbReference>
<dbReference type="Gene3D" id="3.80.10.10">
    <property type="entry name" value="Ribonuclease Inhibitor"/>
    <property type="match status" value="1"/>
</dbReference>
<dbReference type="PROSITE" id="PS51450">
    <property type="entry name" value="LRR"/>
    <property type="match status" value="1"/>
</dbReference>
<keyword evidence="3" id="KW-0433">Leucine-rich repeat</keyword>
<dbReference type="InterPro" id="IPR029487">
    <property type="entry name" value="NEL_dom"/>
</dbReference>
<comment type="catalytic activity">
    <reaction evidence="1">
        <text>S-ubiquitinyl-[E2 ubiquitin-conjugating enzyme]-L-cysteine + [acceptor protein]-L-lysine = [E2 ubiquitin-conjugating enzyme]-L-cysteine + N(6)-ubiquitinyl-[acceptor protein]-L-lysine.</text>
        <dbReference type="EC" id="2.3.2.27"/>
    </reaction>
</comment>
<dbReference type="GO" id="GO:0005576">
    <property type="term" value="C:extracellular region"/>
    <property type="evidence" value="ECO:0007669"/>
    <property type="project" value="UniProtKB-UniRule"/>
</dbReference>
<gene>
    <name evidence="8" type="ORF">P0Y58_19450</name>
</gene>
<evidence type="ECO:0000313" key="9">
    <source>
        <dbReference type="Proteomes" id="UP001216329"/>
    </source>
</evidence>
<dbReference type="Pfam" id="PF14496">
    <property type="entry name" value="NEL"/>
    <property type="match status" value="1"/>
</dbReference>
<evidence type="ECO:0000256" key="6">
    <source>
        <dbReference type="PROSITE-ProRule" id="PRU01398"/>
    </source>
</evidence>
<protein>
    <recommendedName>
        <fullName evidence="2">RING-type E3 ubiquitin transferase</fullName>
        <ecNumber evidence="2">2.3.2.27</ecNumber>
    </recommendedName>
</protein>
<dbReference type="PANTHER" id="PTHR48051">
    <property type="match status" value="1"/>
</dbReference>
<keyword evidence="5" id="KW-0843">Virulence</keyword>
<evidence type="ECO:0000256" key="3">
    <source>
        <dbReference type="ARBA" id="ARBA00022614"/>
    </source>
</evidence>
<reference evidence="8" key="1">
    <citation type="submission" date="2023-03" db="EMBL/GenBank/DDBJ databases">
        <title>Andean soil-derived lignocellulolytic bacterial consortium as a source of novel taxa and putative plastic-active enzymes.</title>
        <authorList>
            <person name="Diaz-Garcia L."/>
            <person name="Chuvochina M."/>
            <person name="Feuerriegel G."/>
            <person name="Bunk B."/>
            <person name="Sproer C."/>
            <person name="Streit W.R."/>
            <person name="Rodriguez L.M."/>
            <person name="Overmann J."/>
            <person name="Jimenez D.J."/>
        </authorList>
    </citation>
    <scope>NUCLEOTIDE SEQUENCE</scope>
    <source>
        <strain evidence="8">MAG 876</strain>
    </source>
</reference>
<dbReference type="InterPro" id="IPR046673">
    <property type="entry name" value="ToxA_N"/>
</dbReference>
<comment type="PTM">
    <text evidence="6">Ubiquitinated in the presence of host E1 ubiquitin-activating enzyme, E2 ubiquitin-conjugating enzyme and ubiquitin.</text>
</comment>
<keyword evidence="4" id="KW-0677">Repeat</keyword>
<accession>A0AAJ5WEW3</accession>
<dbReference type="InterPro" id="IPR050216">
    <property type="entry name" value="LRR_domain-containing"/>
</dbReference>
<evidence type="ECO:0000256" key="2">
    <source>
        <dbReference type="ARBA" id="ARBA00012483"/>
    </source>
</evidence>
<dbReference type="Gene3D" id="1.20.58.360">
    <property type="entry name" value="Shigella T3SS effector IpaH defines"/>
    <property type="match status" value="1"/>
</dbReference>
<dbReference type="EC" id="2.3.2.27" evidence="2"/>
<evidence type="ECO:0000256" key="1">
    <source>
        <dbReference type="ARBA" id="ARBA00000900"/>
    </source>
</evidence>
<dbReference type="GO" id="GO:0005737">
    <property type="term" value="C:cytoplasm"/>
    <property type="evidence" value="ECO:0007669"/>
    <property type="project" value="TreeGrafter"/>
</dbReference>
<keyword evidence="6" id="KW-0833">Ubl conjugation pathway</keyword>
<proteinExistence type="inferred from homology"/>
<sequence>MTYVPLHHKQIVRTLPDWSKALHHAHASQIVQSLRKEHLDADGLPYPWFSQADTLTQQAVLRAIARRDNSRTALQIALAPLKGITEYCSPLLQQQLKLDIPISQAQYVYQAIAIERPDEVPGCPPVHTGPGPVVAKGAPQYRSLLEAALHNFEGPNDATRLTRLQRSRHDIMPIAGLALSRFIAECRALDLGKRYQGHLDEVFAGTKASQIQTLAVDARRDEFRVHVRVAACKGLIDLDGSAALHAVAADLATAPRYKGRPLRCWQQMLFGIPIHEMLFIAPEPDGKHDPVFVYDPMAPDRISAYSSLGAAHRHLHKQLLQEDYRKRFVGLALQRQQAELHQKLSHALYKNAGQQDTQALLPRESIHLEAEEFNRPNRPWADLESAHLARLRADARSIAVPTADVDARVRQRNLEYWLDLGFTVLNVAAMFVPCLNPIMMTLGAAQIMNSVFEGISAWEAGDNAQALAQLESVLLNIGVVAAAGAGAGVLKASGFVDGMRSIVKDGKEYLWSARLDDYASPLSIPDSVEADHQGRYTVDGHHYVRIDSTLYQQEQEQGRWRLTHPQDPQAYRPPLLNNGEGTWRGVHEAPVEWDQPLLLRRLGPVADGLNEGELQAALKCSGEQDATLRFAQVAAQRPPALLADVLDRLRSNRQVDDLIQRVGDQAPLHAYRNFALPSLTELEGWPQRYVIKAYHGPENWGASTRYGTAPDGAFAVEVEINRGDLEGGALGSRVVAQLDDDSLTALLPANTTPAERGTALATQLARHLGRHRETLFERFYTQHQAPLAPPAQALANQFQGLPWRALEEIIAHTDASERLRLAAGRVPLRVAEEARVMQARARLDMALLGMYRPALATPDSAVLDTALAAEHPAADAEERFALAAANRSHAAELIGQQPVRPGYRSPMRLAHGRIGYPLSGWRSWFSPADRRLRALYPRLDTRQRSALLRQLRQRGDVGAQLGALERERDALDTALRQWESEGVDSQRDGRVEARERINAAWRRDDPDSLTLEALEVEALPSLPARFDHIITLNIRRIGVRRIPADFFQSFPRLRTLRLVQNPELDFDGLFRALALTPGLEVLELGANGLNAFTTDIRQGLGRLTRLRQLSLRGNALQLVAADLQVLGQLPIEALDLESNNIVLDETLASGFTHLATLRDLLMTNNPLQYPPDVTGLTRLANLQLRNCSLQAWPRGLTQLMLHADPQLRYLALSYNPISQVEAFDSIVTSPFAEALRTNREHGYWDFNENGLDDESNRRLRATGVEAGSDSEWSDSDDEPWLESANADQRQLWRNLFEAGDSGHLRVVVERTANSAQAQSNPQRMANQVWRLLEQAGQDQALRAHLDNVAQEYPPTCGDAGADGFSALELEAQTFTVMAEETDRPYYLFNYFRRLYRREMVNAMGERIQLARLARQAGLLELERLPAVAQPETLALPALDSLDELADPALLQGGVDLIEIRLALRQALSRQLEFPENSRGMLYRAEAMISVDVEENVLAAVRLLDDTASERRAWIARQPIWQRYLTQHFSERFARLDAQWYRGLEYLDYCLEPESEAVASLDDAVLQAMREALPGMQLGVNGQLRRVELSSQLYDQASRRLEAGRELQRQALFEELTNAQDYNNR</sequence>
<dbReference type="InterPro" id="IPR032675">
    <property type="entry name" value="LRR_dom_sf"/>
</dbReference>
<feature type="active site" description="Glycyl thioester intermediate" evidence="6">
    <location>
        <position position="1356"/>
    </location>
</feature>
<evidence type="ECO:0000259" key="7">
    <source>
        <dbReference type="PROSITE" id="PS52053"/>
    </source>
</evidence>
<dbReference type="GO" id="GO:0016567">
    <property type="term" value="P:protein ubiquitination"/>
    <property type="evidence" value="ECO:0007669"/>
    <property type="project" value="InterPro"/>
</dbReference>
<dbReference type="PROSITE" id="PS52053">
    <property type="entry name" value="NEL"/>
    <property type="match status" value="1"/>
</dbReference>
<dbReference type="PANTHER" id="PTHR48051:SF1">
    <property type="entry name" value="RAS SUPPRESSOR PROTEIN 1"/>
    <property type="match status" value="1"/>
</dbReference>